<keyword evidence="9" id="KW-1185">Reference proteome</keyword>
<comment type="caution">
    <text evidence="8">The sequence shown here is derived from an EMBL/GenBank/DDBJ whole genome shotgun (WGS) entry which is preliminary data.</text>
</comment>
<feature type="transmembrane region" description="Helical" evidence="6">
    <location>
        <begin position="142"/>
        <end position="164"/>
    </location>
</feature>
<accession>A0ABW5QB95</accession>
<dbReference type="RefSeq" id="WP_377328872.1">
    <property type="nucleotide sequence ID" value="NZ_JBHUMZ010000021.1"/>
</dbReference>
<keyword evidence="3 6" id="KW-0812">Transmembrane</keyword>
<evidence type="ECO:0000256" key="6">
    <source>
        <dbReference type="SAM" id="Phobius"/>
    </source>
</evidence>
<evidence type="ECO:0000259" key="7">
    <source>
        <dbReference type="Pfam" id="PF10035"/>
    </source>
</evidence>
<dbReference type="InterPro" id="IPR051461">
    <property type="entry name" value="UPF0750_membrane"/>
</dbReference>
<evidence type="ECO:0000256" key="4">
    <source>
        <dbReference type="ARBA" id="ARBA00022989"/>
    </source>
</evidence>
<evidence type="ECO:0000256" key="3">
    <source>
        <dbReference type="ARBA" id="ARBA00022692"/>
    </source>
</evidence>
<comment type="subcellular location">
    <subcellularLocation>
        <location evidence="1">Cell membrane</location>
        <topology evidence="1">Multi-pass membrane protein</topology>
    </subcellularLocation>
</comment>
<feature type="transmembrane region" description="Helical" evidence="6">
    <location>
        <begin position="47"/>
        <end position="67"/>
    </location>
</feature>
<feature type="transmembrane region" description="Helical" evidence="6">
    <location>
        <begin position="7"/>
        <end position="27"/>
    </location>
</feature>
<evidence type="ECO:0000256" key="1">
    <source>
        <dbReference type="ARBA" id="ARBA00004651"/>
    </source>
</evidence>
<dbReference type="Gene3D" id="3.30.70.120">
    <property type="match status" value="1"/>
</dbReference>
<reference evidence="9" key="1">
    <citation type="journal article" date="2019" name="Int. J. Syst. Evol. Microbiol.">
        <title>The Global Catalogue of Microorganisms (GCM) 10K type strain sequencing project: providing services to taxonomists for standard genome sequencing and annotation.</title>
        <authorList>
            <consortium name="The Broad Institute Genomics Platform"/>
            <consortium name="The Broad Institute Genome Sequencing Center for Infectious Disease"/>
            <person name="Wu L."/>
            <person name="Ma J."/>
        </authorList>
    </citation>
    <scope>NUCLEOTIDE SEQUENCE [LARGE SCALE GENOMIC DNA]</scope>
    <source>
        <strain evidence="9">TISTR 1571</strain>
    </source>
</reference>
<keyword evidence="5 6" id="KW-0472">Membrane</keyword>
<dbReference type="InterPro" id="IPR015867">
    <property type="entry name" value="N-reg_PII/ATP_PRibTrfase_C"/>
</dbReference>
<feature type="transmembrane region" description="Helical" evidence="6">
    <location>
        <begin position="104"/>
        <end position="122"/>
    </location>
</feature>
<gene>
    <name evidence="8" type="ORF">ACFSW4_09370</name>
</gene>
<dbReference type="Pfam" id="PF02588">
    <property type="entry name" value="YitT_membrane"/>
    <property type="match status" value="1"/>
</dbReference>
<name>A0ABW5QB95_9BACI</name>
<feature type="transmembrane region" description="Helical" evidence="6">
    <location>
        <begin position="74"/>
        <end position="92"/>
    </location>
</feature>
<sequence>MYRNIKDLLFILFGSFSFAFGINYFAIPNMLSEGGVIGITIITYYLFEWSPALMNFLLNATLLALGYRFFTKRATIYTILAFGISSLFLYITEGWGHEIVGDTLLAALFAGIFVGLGIGLMFRSGGTAGGTTILAKMLNKLVGWDVGPTILFIDVLIILASAFVIGQEKAMYTLIAVYVGSKVIDIVVEGASQRTAVMIISGEGERVLDDITRRMARGVTVLEGRGGYSNLNKEVLYIVINKREIVQLRKIIEKIDPDAYVTTHRVQEIFKTGYKGGK</sequence>
<keyword evidence="2" id="KW-1003">Cell membrane</keyword>
<dbReference type="InterPro" id="IPR019264">
    <property type="entry name" value="DUF2179"/>
</dbReference>
<keyword evidence="4 6" id="KW-1133">Transmembrane helix</keyword>
<dbReference type="Proteomes" id="UP001597452">
    <property type="component" value="Unassembled WGS sequence"/>
</dbReference>
<organism evidence="8 9">
    <name type="scientific">Piscibacillus salipiscarius</name>
    <dbReference type="NCBI Taxonomy" id="299480"/>
    <lineage>
        <taxon>Bacteria</taxon>
        <taxon>Bacillati</taxon>
        <taxon>Bacillota</taxon>
        <taxon>Bacilli</taxon>
        <taxon>Bacillales</taxon>
        <taxon>Bacillaceae</taxon>
        <taxon>Piscibacillus</taxon>
    </lineage>
</organism>
<evidence type="ECO:0000256" key="5">
    <source>
        <dbReference type="ARBA" id="ARBA00023136"/>
    </source>
</evidence>
<dbReference type="InterPro" id="IPR003740">
    <property type="entry name" value="YitT"/>
</dbReference>
<dbReference type="EMBL" id="JBHUMZ010000021">
    <property type="protein sequence ID" value="MFD2639071.1"/>
    <property type="molecule type" value="Genomic_DNA"/>
</dbReference>
<dbReference type="Pfam" id="PF10035">
    <property type="entry name" value="DUF2179"/>
    <property type="match status" value="1"/>
</dbReference>
<dbReference type="PIRSF" id="PIRSF006483">
    <property type="entry name" value="Membrane_protein_YitT"/>
    <property type="match status" value="1"/>
</dbReference>
<evidence type="ECO:0000313" key="9">
    <source>
        <dbReference type="Proteomes" id="UP001597452"/>
    </source>
</evidence>
<dbReference type="PANTHER" id="PTHR33545:SF4">
    <property type="entry name" value="UPF0750 MEMBRANE PROTEIN YXKD"/>
    <property type="match status" value="1"/>
</dbReference>
<feature type="domain" description="DUF2179" evidence="7">
    <location>
        <begin position="217"/>
        <end position="269"/>
    </location>
</feature>
<dbReference type="CDD" id="cd16380">
    <property type="entry name" value="YitT_C"/>
    <property type="match status" value="1"/>
</dbReference>
<evidence type="ECO:0000313" key="8">
    <source>
        <dbReference type="EMBL" id="MFD2639071.1"/>
    </source>
</evidence>
<dbReference type="PANTHER" id="PTHR33545">
    <property type="entry name" value="UPF0750 MEMBRANE PROTEIN YITT-RELATED"/>
    <property type="match status" value="1"/>
</dbReference>
<evidence type="ECO:0000256" key="2">
    <source>
        <dbReference type="ARBA" id="ARBA00022475"/>
    </source>
</evidence>
<protein>
    <submittedName>
        <fullName evidence="8">YitT family protein</fullName>
    </submittedName>
</protein>
<proteinExistence type="predicted"/>